<dbReference type="Proteomes" id="UP000004263">
    <property type="component" value="Unassembled WGS sequence"/>
</dbReference>
<keyword evidence="12" id="KW-1185">Reference proteome</keyword>
<dbReference type="Gene3D" id="3.40.50.11690">
    <property type="entry name" value="Cell division protein FtsQ/DivIB"/>
    <property type="match status" value="1"/>
</dbReference>
<dbReference type="GO" id="GO:0090529">
    <property type="term" value="P:cell septum assembly"/>
    <property type="evidence" value="ECO:0007669"/>
    <property type="project" value="InterPro"/>
</dbReference>
<keyword evidence="3 9" id="KW-0997">Cell inner membrane</keyword>
<dbReference type="AlphaFoldDB" id="Q1MYC3"/>
<keyword evidence="4 9" id="KW-0132">Cell division</keyword>
<feature type="domain" description="POTRA" evidence="10">
    <location>
        <begin position="45"/>
        <end position="114"/>
    </location>
</feature>
<dbReference type="GO" id="GO:0043093">
    <property type="term" value="P:FtsZ-dependent cytokinesis"/>
    <property type="evidence" value="ECO:0007669"/>
    <property type="project" value="UniProtKB-UniRule"/>
</dbReference>
<dbReference type="GO" id="GO:0032153">
    <property type="term" value="C:cell division site"/>
    <property type="evidence" value="ECO:0007669"/>
    <property type="project" value="UniProtKB-UniRule"/>
</dbReference>
<name>Q1MYC3_9GAMM</name>
<feature type="transmembrane region" description="Helical" evidence="9">
    <location>
        <begin position="21"/>
        <end position="43"/>
    </location>
</feature>
<dbReference type="InterPro" id="IPR034746">
    <property type="entry name" value="POTRA"/>
</dbReference>
<comment type="subcellular location">
    <subcellularLocation>
        <location evidence="9">Cell inner membrane</location>
        <topology evidence="9">Single-pass type II membrane protein</topology>
    </subcellularLocation>
    <subcellularLocation>
        <location evidence="1">Membrane</location>
    </subcellularLocation>
    <text evidence="9">Localizes to the division septum.</text>
</comment>
<dbReference type="InterPro" id="IPR013685">
    <property type="entry name" value="POTRA_FtsQ_type"/>
</dbReference>
<dbReference type="GO" id="GO:0005886">
    <property type="term" value="C:plasma membrane"/>
    <property type="evidence" value="ECO:0007669"/>
    <property type="project" value="UniProtKB-SubCell"/>
</dbReference>
<evidence type="ECO:0000256" key="7">
    <source>
        <dbReference type="ARBA" id="ARBA00023136"/>
    </source>
</evidence>
<evidence type="ECO:0000256" key="6">
    <source>
        <dbReference type="ARBA" id="ARBA00022989"/>
    </source>
</evidence>
<comment type="subunit">
    <text evidence="9">Part of a complex composed of FtsB, FtsL and FtsQ.</text>
</comment>
<comment type="caution">
    <text evidence="11">The sequence shown here is derived from an EMBL/GenBank/DDBJ whole genome shotgun (WGS) entry which is preliminary data.</text>
</comment>
<keyword evidence="6 9" id="KW-1133">Transmembrane helix</keyword>
<evidence type="ECO:0000256" key="4">
    <source>
        <dbReference type="ARBA" id="ARBA00022618"/>
    </source>
</evidence>
<keyword evidence="2 9" id="KW-1003">Cell membrane</keyword>
<dbReference type="PANTHER" id="PTHR35851">
    <property type="entry name" value="CELL DIVISION PROTEIN FTSQ"/>
    <property type="match status" value="1"/>
</dbReference>
<dbReference type="HOGENOM" id="CLU_064041_1_1_6"/>
<keyword evidence="8 9" id="KW-0131">Cell cycle</keyword>
<dbReference type="PROSITE" id="PS51779">
    <property type="entry name" value="POTRA"/>
    <property type="match status" value="1"/>
</dbReference>
<evidence type="ECO:0000259" key="10">
    <source>
        <dbReference type="PROSITE" id="PS51779"/>
    </source>
</evidence>
<comment type="function">
    <text evidence="9">Essential cell division protein. May link together the upstream cell division proteins, which are predominantly cytoplasmic, with the downstream cell division proteins, which are predominantly periplasmic. May control correct divisome assembly.</text>
</comment>
<accession>Q1MYC3</accession>
<proteinExistence type="inferred from homology"/>
<dbReference type="PANTHER" id="PTHR35851:SF1">
    <property type="entry name" value="CELL DIVISION PROTEIN FTSQ"/>
    <property type="match status" value="1"/>
</dbReference>
<organism evidence="11 12">
    <name type="scientific">Bermanella marisrubri</name>
    <dbReference type="NCBI Taxonomy" id="207949"/>
    <lineage>
        <taxon>Bacteria</taxon>
        <taxon>Pseudomonadati</taxon>
        <taxon>Pseudomonadota</taxon>
        <taxon>Gammaproteobacteria</taxon>
        <taxon>Oceanospirillales</taxon>
        <taxon>Oceanospirillaceae</taxon>
        <taxon>Bermanella</taxon>
    </lineage>
</organism>
<dbReference type="InterPro" id="IPR026579">
    <property type="entry name" value="FtsQ"/>
</dbReference>
<dbReference type="Gene3D" id="3.10.20.310">
    <property type="entry name" value="membrane protein fhac"/>
    <property type="match status" value="1"/>
</dbReference>
<dbReference type="STRING" id="207949.RED65_02975"/>
<comment type="similarity">
    <text evidence="9">Belongs to the FtsQ/DivIB family. FtsQ subfamily.</text>
</comment>
<keyword evidence="7 9" id="KW-0472">Membrane</keyword>
<dbReference type="RefSeq" id="WP_007016755.1">
    <property type="nucleotide sequence ID" value="NZ_AAQH01000027.1"/>
</dbReference>
<reference evidence="11 12" key="1">
    <citation type="submission" date="2006-03" db="EMBL/GenBank/DDBJ databases">
        <authorList>
            <person name="Pinhassi J."/>
            <person name="Pedros-Alio C."/>
            <person name="Ferriera S."/>
            <person name="Johnson J."/>
            <person name="Kravitz S."/>
            <person name="Halpern A."/>
            <person name="Remington K."/>
            <person name="Beeson K."/>
            <person name="Tran B."/>
            <person name="Rogers Y.-H."/>
            <person name="Friedman R."/>
            <person name="Venter J.C."/>
        </authorList>
    </citation>
    <scope>NUCLEOTIDE SEQUENCE [LARGE SCALE GENOMIC DNA]</scope>
    <source>
        <strain evidence="11 12">RED65</strain>
    </source>
</reference>
<dbReference type="Pfam" id="PF08478">
    <property type="entry name" value="POTRA_1"/>
    <property type="match status" value="1"/>
</dbReference>
<dbReference type="HAMAP" id="MF_00911">
    <property type="entry name" value="FtsQ_subfam"/>
    <property type="match status" value="1"/>
</dbReference>
<dbReference type="InterPro" id="IPR005548">
    <property type="entry name" value="Cell_div_FtsQ/DivIB_C"/>
</dbReference>
<protein>
    <recommendedName>
        <fullName evidence="9">Cell division protein FtsQ</fullName>
    </recommendedName>
</protein>
<keyword evidence="5 9" id="KW-0812">Transmembrane</keyword>
<evidence type="ECO:0000256" key="5">
    <source>
        <dbReference type="ARBA" id="ARBA00022692"/>
    </source>
</evidence>
<evidence type="ECO:0000256" key="2">
    <source>
        <dbReference type="ARBA" id="ARBA00022475"/>
    </source>
</evidence>
<evidence type="ECO:0000313" key="12">
    <source>
        <dbReference type="Proteomes" id="UP000004263"/>
    </source>
</evidence>
<evidence type="ECO:0000313" key="11">
    <source>
        <dbReference type="EMBL" id="EAT10944.1"/>
    </source>
</evidence>
<evidence type="ECO:0000256" key="1">
    <source>
        <dbReference type="ARBA" id="ARBA00004370"/>
    </source>
</evidence>
<evidence type="ECO:0000256" key="9">
    <source>
        <dbReference type="HAMAP-Rule" id="MF_00911"/>
    </source>
</evidence>
<dbReference type="OrthoDB" id="9790370at2"/>
<gene>
    <name evidence="9" type="primary">ftsQ</name>
    <name evidence="11" type="ORF">RED65_02975</name>
</gene>
<evidence type="ECO:0000256" key="3">
    <source>
        <dbReference type="ARBA" id="ARBA00022519"/>
    </source>
</evidence>
<dbReference type="EMBL" id="AAQH01000027">
    <property type="protein sequence ID" value="EAT10944.1"/>
    <property type="molecule type" value="Genomic_DNA"/>
</dbReference>
<dbReference type="InterPro" id="IPR045335">
    <property type="entry name" value="FtsQ_C_sf"/>
</dbReference>
<sequence>MKGATRNKSKQAIPWSTYIKPVSATVTAASLLLAVVLLITYVANKPVEQLQVVGNQSHITKVDIVNQLGELFPSGYLTLDVHEIEQTLLRHPLIAKASVKKIWPNVLSVALTEEVPVARWNGSHMLSEHGEVIPISLSGLSLPSLRGQASELVMEHYLLFNRWSKRHNLNLTELSKGAGWLLSYDNGLTIRLDSNTAMKELEKLESVIDRFQIERVSSIDMRYEQGFAVAWKHDSEDVQG</sequence>
<evidence type="ECO:0000256" key="8">
    <source>
        <dbReference type="ARBA" id="ARBA00023306"/>
    </source>
</evidence>
<dbReference type="Pfam" id="PF03799">
    <property type="entry name" value="FtsQ_DivIB_C"/>
    <property type="match status" value="1"/>
</dbReference>